<dbReference type="Proteomes" id="UP001549307">
    <property type="component" value="Unassembled WGS sequence"/>
</dbReference>
<comment type="caution">
    <text evidence="2">The sequence shown here is derived from an EMBL/GenBank/DDBJ whole genome shotgun (WGS) entry which is preliminary data.</text>
</comment>
<dbReference type="InterPro" id="IPR027417">
    <property type="entry name" value="P-loop_NTPase"/>
</dbReference>
<dbReference type="EMBL" id="JBEPSN010000001">
    <property type="protein sequence ID" value="MET4538706.1"/>
    <property type="molecule type" value="Genomic_DNA"/>
</dbReference>
<evidence type="ECO:0000313" key="2">
    <source>
        <dbReference type="EMBL" id="MET4538706.1"/>
    </source>
</evidence>
<evidence type="ECO:0000313" key="3">
    <source>
        <dbReference type="Proteomes" id="UP001549307"/>
    </source>
</evidence>
<dbReference type="InterPro" id="IPR021228">
    <property type="entry name" value="BrxD"/>
</dbReference>
<feature type="region of interest" description="Disordered" evidence="1">
    <location>
        <begin position="417"/>
        <end position="465"/>
    </location>
</feature>
<sequence>MTVSPQTTIRPRERDALLQSLRAGVVPRMGQQHVQVGRVKEVKALLSDINRITDGGSGSRFIIGDYGSGKTFFLHVVRSIALQQKLVTVHADLSPDRRLHATGGQARSLYAELMRNMATRAKPDGGAMSSVVERFVSQALTESRDTGAPVESIIRRSLSELSELTGGYDFAEVIAKYWQGHDTGNEQLKSDAVRWLRGEFATRTDARAALGVRTIIDDSNFYDQLKLLAHFVRLSGFGGILVCLDEMVNLYKLANTQARNSNYEQILRILNDSTQGSAASLGFLFGGTPDFLLDPRRGLYSYSALQSRLEENSYAVDGLVDYSGPVLRLASLTPEDFYVLLTKLRHVQAAGDESAYLISDEGITQYMNHCAQRIGDAYFRTPRNTIKGFLDLLAVLEQNPDRAWEDLVTGINIQRESNPDLAPLAPTTDPTSVPTRTRDILSDQNPADDRHTTNDTDDELSVFKL</sequence>
<keyword evidence="3" id="KW-1185">Reference proteome</keyword>
<organism evidence="2 3">
    <name type="scientific">Arthrobacter bambusae</name>
    <dbReference type="NCBI Taxonomy" id="1338426"/>
    <lineage>
        <taxon>Bacteria</taxon>
        <taxon>Bacillati</taxon>
        <taxon>Actinomycetota</taxon>
        <taxon>Actinomycetes</taxon>
        <taxon>Micrococcales</taxon>
        <taxon>Micrococcaceae</taxon>
        <taxon>Arthrobacter</taxon>
    </lineage>
</organism>
<name>A0ABV2P288_9MICC</name>
<dbReference type="SUPFAM" id="SSF52540">
    <property type="entry name" value="P-loop containing nucleoside triphosphate hydrolases"/>
    <property type="match status" value="1"/>
</dbReference>
<dbReference type="RefSeq" id="WP_354226327.1">
    <property type="nucleotide sequence ID" value="NZ_JBEPSN010000001.1"/>
</dbReference>
<evidence type="ECO:0000256" key="1">
    <source>
        <dbReference type="SAM" id="MobiDB-lite"/>
    </source>
</evidence>
<gene>
    <name evidence="2" type="ORF">ABIE37_000461</name>
</gene>
<evidence type="ECO:0008006" key="4">
    <source>
        <dbReference type="Google" id="ProtNLM"/>
    </source>
</evidence>
<feature type="compositionally biased region" description="Basic and acidic residues" evidence="1">
    <location>
        <begin position="436"/>
        <end position="454"/>
    </location>
</feature>
<dbReference type="GeneID" id="92751430"/>
<dbReference type="Pfam" id="PF10923">
    <property type="entry name" value="BrxC_BrxD"/>
    <property type="match status" value="1"/>
</dbReference>
<proteinExistence type="predicted"/>
<reference evidence="2 3" key="1">
    <citation type="submission" date="2024-06" db="EMBL/GenBank/DDBJ databases">
        <title>Sorghum-associated microbial communities from plants grown in Nebraska, USA.</title>
        <authorList>
            <person name="Schachtman D."/>
        </authorList>
    </citation>
    <scope>NUCLEOTIDE SEQUENCE [LARGE SCALE GENOMIC DNA]</scope>
    <source>
        <strain evidence="2 3">3552</strain>
    </source>
</reference>
<protein>
    <recommendedName>
        <fullName evidence="4">ATP-binding protein</fullName>
    </recommendedName>
</protein>
<feature type="compositionally biased region" description="Acidic residues" evidence="1">
    <location>
        <begin position="455"/>
        <end position="465"/>
    </location>
</feature>
<accession>A0ABV2P288</accession>